<dbReference type="RefSeq" id="WP_064304561.1">
    <property type="nucleotide sequence ID" value="NZ_LUCV01000049.1"/>
</dbReference>
<dbReference type="AlphaFoldDB" id="A0A177SAR6"/>
<proteinExistence type="predicted"/>
<organism evidence="1 2">
    <name type="scientific">Pseudomonas putida</name>
    <name type="common">Arthrobacter siderocapsulatus</name>
    <dbReference type="NCBI Taxonomy" id="303"/>
    <lineage>
        <taxon>Bacteria</taxon>
        <taxon>Pseudomonadati</taxon>
        <taxon>Pseudomonadota</taxon>
        <taxon>Gammaproteobacteria</taxon>
        <taxon>Pseudomonadales</taxon>
        <taxon>Pseudomonadaceae</taxon>
        <taxon>Pseudomonas</taxon>
    </lineage>
</organism>
<dbReference type="Proteomes" id="UP000077752">
    <property type="component" value="Unassembled WGS sequence"/>
</dbReference>
<evidence type="ECO:0000313" key="2">
    <source>
        <dbReference type="Proteomes" id="UP000077752"/>
    </source>
</evidence>
<name>A0A177SAR6_PSEPU</name>
<protein>
    <submittedName>
        <fullName evidence="1">Uncharacterized protein</fullName>
    </submittedName>
</protein>
<reference evidence="1 2" key="1">
    <citation type="submission" date="2016-03" db="EMBL/GenBank/DDBJ databases">
        <title>Draft Genome Assembly of Pseudomonas putida strain CBF10-2.</title>
        <authorList>
            <person name="Iyer R.S."/>
            <person name="Damania A."/>
        </authorList>
    </citation>
    <scope>NUCLEOTIDE SEQUENCE [LARGE SCALE GENOMIC DNA]</scope>
    <source>
        <strain evidence="1 2">CBF10-2</strain>
    </source>
</reference>
<gene>
    <name evidence="1" type="ORF">AYO28_02505</name>
</gene>
<accession>A0A177SAR6</accession>
<sequence>MNDKPHRPELQAWHDMLMDDGYRLDSPDAWHTSLLQGAEELLSSGVVDWDEYMALKALANSGHARALEDALDSRLADPDA</sequence>
<dbReference type="EMBL" id="LUCV01000049">
    <property type="protein sequence ID" value="OAI84773.1"/>
    <property type="molecule type" value="Genomic_DNA"/>
</dbReference>
<evidence type="ECO:0000313" key="1">
    <source>
        <dbReference type="EMBL" id="OAI84773.1"/>
    </source>
</evidence>
<comment type="caution">
    <text evidence="1">The sequence shown here is derived from an EMBL/GenBank/DDBJ whole genome shotgun (WGS) entry which is preliminary data.</text>
</comment>